<comment type="similarity">
    <text evidence="1">Belongs to the methyltransferase superfamily.</text>
</comment>
<evidence type="ECO:0000313" key="8">
    <source>
        <dbReference type="Proteomes" id="UP001146120"/>
    </source>
</evidence>
<reference evidence="7" key="2">
    <citation type="journal article" date="2023" name="Microbiol Resour">
        <title>Decontamination and Annotation of the Draft Genome Sequence of the Oomycete Lagenidium giganteum ARSEF 373.</title>
        <authorList>
            <person name="Morgan W.R."/>
            <person name="Tartar A."/>
        </authorList>
    </citation>
    <scope>NUCLEOTIDE SEQUENCE</scope>
    <source>
        <strain evidence="7">ARSEF 373</strain>
    </source>
</reference>
<keyword evidence="8" id="KW-1185">Reference proteome</keyword>
<feature type="domain" description="Methyltransferase type 11" evidence="6">
    <location>
        <begin position="86"/>
        <end position="176"/>
    </location>
</feature>
<dbReference type="Proteomes" id="UP001146120">
    <property type="component" value="Unassembled WGS sequence"/>
</dbReference>
<dbReference type="InterPro" id="IPR013216">
    <property type="entry name" value="Methyltransf_11"/>
</dbReference>
<protein>
    <recommendedName>
        <fullName evidence="6">Methyltransferase type 11 domain-containing protein</fullName>
    </recommendedName>
</protein>
<keyword evidence="3" id="KW-0808">Transferase</keyword>
<feature type="compositionally biased region" description="Basic residues" evidence="5">
    <location>
        <begin position="436"/>
        <end position="445"/>
    </location>
</feature>
<comment type="caution">
    <text evidence="7">The sequence shown here is derived from an EMBL/GenBank/DDBJ whole genome shotgun (WGS) entry which is preliminary data.</text>
</comment>
<dbReference type="Gene3D" id="3.40.50.150">
    <property type="entry name" value="Vaccinia Virus protein VP39"/>
    <property type="match status" value="2"/>
</dbReference>
<dbReference type="PANTHER" id="PTHR12176">
    <property type="entry name" value="SAM-DEPENDENT METHYLTRANSFERASE SUPERFAMILY PROTEIN"/>
    <property type="match status" value="1"/>
</dbReference>
<keyword evidence="2" id="KW-0489">Methyltransferase</keyword>
<evidence type="ECO:0000259" key="6">
    <source>
        <dbReference type="Pfam" id="PF08241"/>
    </source>
</evidence>
<dbReference type="PANTHER" id="PTHR12176:SF78">
    <property type="entry name" value="EEF1A LYSINE AND N-TERMINAL METHYLTRANSFERASE"/>
    <property type="match status" value="1"/>
</dbReference>
<evidence type="ECO:0000256" key="2">
    <source>
        <dbReference type="ARBA" id="ARBA00022603"/>
    </source>
</evidence>
<dbReference type="InterPro" id="IPR029063">
    <property type="entry name" value="SAM-dependent_MTases_sf"/>
</dbReference>
<evidence type="ECO:0000256" key="4">
    <source>
        <dbReference type="ARBA" id="ARBA00023268"/>
    </source>
</evidence>
<evidence type="ECO:0000256" key="3">
    <source>
        <dbReference type="ARBA" id="ARBA00022679"/>
    </source>
</evidence>
<dbReference type="CDD" id="cd02440">
    <property type="entry name" value="AdoMet_MTases"/>
    <property type="match status" value="1"/>
</dbReference>
<feature type="region of interest" description="Disordered" evidence="5">
    <location>
        <begin position="420"/>
        <end position="468"/>
    </location>
</feature>
<dbReference type="SUPFAM" id="SSF53335">
    <property type="entry name" value="S-adenosyl-L-methionine-dependent methyltransferases"/>
    <property type="match status" value="2"/>
</dbReference>
<dbReference type="InterPro" id="IPR051419">
    <property type="entry name" value="Lys/N-term_MeTrsfase_sf"/>
</dbReference>
<proteinExistence type="inferred from homology"/>
<evidence type="ECO:0000256" key="5">
    <source>
        <dbReference type="SAM" id="MobiDB-lite"/>
    </source>
</evidence>
<name>A0AAV2YSU8_9STRA</name>
<evidence type="ECO:0000313" key="7">
    <source>
        <dbReference type="EMBL" id="DAZ96806.1"/>
    </source>
</evidence>
<dbReference type="Pfam" id="PF08241">
    <property type="entry name" value="Methyltransf_11"/>
    <property type="match status" value="1"/>
</dbReference>
<dbReference type="GO" id="GO:0032259">
    <property type="term" value="P:methylation"/>
    <property type="evidence" value="ECO:0007669"/>
    <property type="project" value="UniProtKB-KW"/>
</dbReference>
<keyword evidence="4" id="KW-0511">Multifunctional enzyme</keyword>
<dbReference type="GO" id="GO:0008757">
    <property type="term" value="F:S-adenosylmethionine-dependent methyltransferase activity"/>
    <property type="evidence" value="ECO:0007669"/>
    <property type="project" value="InterPro"/>
</dbReference>
<organism evidence="7 8">
    <name type="scientific">Lagenidium giganteum</name>
    <dbReference type="NCBI Taxonomy" id="4803"/>
    <lineage>
        <taxon>Eukaryota</taxon>
        <taxon>Sar</taxon>
        <taxon>Stramenopiles</taxon>
        <taxon>Oomycota</taxon>
        <taxon>Peronosporomycetes</taxon>
        <taxon>Pythiales</taxon>
        <taxon>Pythiaceae</taxon>
    </lineage>
</organism>
<feature type="compositionally biased region" description="Polar residues" evidence="5">
    <location>
        <begin position="454"/>
        <end position="463"/>
    </location>
</feature>
<dbReference type="AlphaFoldDB" id="A0AAV2YSU8"/>
<reference evidence="7" key="1">
    <citation type="submission" date="2022-11" db="EMBL/GenBank/DDBJ databases">
        <authorList>
            <person name="Morgan W.R."/>
            <person name="Tartar A."/>
        </authorList>
    </citation>
    <scope>NUCLEOTIDE SEQUENCE</scope>
    <source>
        <strain evidence="7">ARSEF 373</strain>
    </source>
</reference>
<sequence>MSELQAQFKADAAVQQQWNSMVQSQLQRRPGTGYGGFQPVRKALFRHLRLPEPANAAASNHVLDHIKASMRVLVLGASAAADLSVALHEDGFLSLASIDTDAAAIVALREQHPSLRWEILDMTRMPLVGDASFDLVFDRGALDALWHSDERGARGDAMRLFREVQRVLAPGGRLLCVTMAQQRVLDHMLTFYCQIAGWHTAVDVLLAGTVTTESPLVPFLVTVTKPTEAEATSESCCDVEFQGLMHSNDDGEARKRWLLGQISAQQSDLLRRVGLKEQLQPGRQEVLKLHGTDNNPWPRYVLRVIDSRAESFNGCCAAFVIPQGQEDDFLFSTYAGAADLADNAGFSRFILIALGHTHDFQDMEQVQCELTAQVLALAPPKMDPNESIPFLTMGSEMNARRVVCSGTSATSGDYIVEEAADYVPKTDQPSPAAKTTTRKKKRPNKKNAEKPHQNQDQSKSHVTITPAFHPASPSSFKATLAALHASSAGLAAHKTLLMGFQGGLLASQLHHAVASIDITTSEIDMEIVQVAKKYMELPQDKRLRNLTPQQLFAVDVKSRKDEDRYDSVIVKIDNEMMAEEQFLTRVYHLLRPNGVLVAHVSTGSDLQLLEMAKTRLSTTFAAACGTSKSNLKTRTTAPVYEVPINKLERTRVLFVFQRALRPAGAMIKRLKEQAKAPKGGDLTYVDDQLCDLVRSIQIAPQA</sequence>
<gene>
    <name evidence="7" type="ORF">N0F65_007067</name>
</gene>
<evidence type="ECO:0000256" key="1">
    <source>
        <dbReference type="ARBA" id="ARBA00008361"/>
    </source>
</evidence>
<accession>A0AAV2YSU8</accession>
<dbReference type="EMBL" id="DAKRPA010000155">
    <property type="protein sequence ID" value="DAZ96806.1"/>
    <property type="molecule type" value="Genomic_DNA"/>
</dbReference>